<reference evidence="1 2" key="1">
    <citation type="submission" date="2018-01" db="EMBL/GenBank/DDBJ databases">
        <authorList>
            <person name="Gaut B.S."/>
            <person name="Morton B.R."/>
            <person name="Clegg M.T."/>
            <person name="Duvall M.R."/>
        </authorList>
    </citation>
    <scope>NUCLEOTIDE SEQUENCE [LARGE SCALE GENOMIC DNA]</scope>
    <source>
        <strain evidence="1 2">HR-AY</strain>
    </source>
</reference>
<organism evidence="1 2">
    <name type="scientific">Flavobacterium alvei</name>
    <dbReference type="NCBI Taxonomy" id="2080416"/>
    <lineage>
        <taxon>Bacteria</taxon>
        <taxon>Pseudomonadati</taxon>
        <taxon>Bacteroidota</taxon>
        <taxon>Flavobacteriia</taxon>
        <taxon>Flavobacteriales</taxon>
        <taxon>Flavobacteriaceae</taxon>
        <taxon>Flavobacterium</taxon>
    </lineage>
</organism>
<comment type="caution">
    <text evidence="1">The sequence shown here is derived from an EMBL/GenBank/DDBJ whole genome shotgun (WGS) entry which is preliminary data.</text>
</comment>
<proteinExistence type="predicted"/>
<evidence type="ECO:0000313" key="2">
    <source>
        <dbReference type="Proteomes" id="UP000237310"/>
    </source>
</evidence>
<dbReference type="AlphaFoldDB" id="A0A2S5AG09"/>
<dbReference type="Proteomes" id="UP000237310">
    <property type="component" value="Unassembled WGS sequence"/>
</dbReference>
<keyword evidence="2" id="KW-1185">Reference proteome</keyword>
<evidence type="ECO:0000313" key="1">
    <source>
        <dbReference type="EMBL" id="POY41063.1"/>
    </source>
</evidence>
<sequence length="203" mass="23812">MATTEKQNVKTMEINQLKDFIKNKSKTISENFHNISKNGFLQSISFEIDVNKLDSKYLDKVNITKDGDFSEYFQKMIKYENFPALYFFEINETVEKEEIVTLIKKVNEESQLNIPAQNNTLKNQGVLYVGKVKSCAWGRLIQHLGYHKNRKSHGLQLDFWAKEIKSELKLKYTVMFFEENIKEDINILERILANQLNPIIGKH</sequence>
<name>A0A2S5AG09_9FLAO</name>
<gene>
    <name evidence="1" type="ORF">C3L50_00610</name>
</gene>
<protein>
    <submittedName>
        <fullName evidence="1">Uncharacterized protein</fullName>
    </submittedName>
</protein>
<dbReference type="EMBL" id="PQVG01000001">
    <property type="protein sequence ID" value="POY41063.1"/>
    <property type="molecule type" value="Genomic_DNA"/>
</dbReference>
<accession>A0A2S5AG09</accession>